<dbReference type="RefSeq" id="WP_190421214.1">
    <property type="nucleotide sequence ID" value="NZ_JAMPKK010000047.1"/>
</dbReference>
<protein>
    <submittedName>
        <fullName evidence="1">Uncharacterized protein</fullName>
    </submittedName>
</protein>
<organism evidence="1 2">
    <name type="scientific">Funiculus sociatus GB2-A5</name>
    <dbReference type="NCBI Taxonomy" id="2933946"/>
    <lineage>
        <taxon>Bacteria</taxon>
        <taxon>Bacillati</taxon>
        <taxon>Cyanobacteriota</taxon>
        <taxon>Cyanophyceae</taxon>
        <taxon>Coleofasciculales</taxon>
        <taxon>Coleofasciculaceae</taxon>
        <taxon>Funiculus</taxon>
    </lineage>
</organism>
<reference evidence="1 2" key="1">
    <citation type="submission" date="2022-04" db="EMBL/GenBank/DDBJ databases">
        <title>Positive selection, recombination, and allopatry shape intraspecific diversity of widespread and dominant cyanobacteria.</title>
        <authorList>
            <person name="Wei J."/>
            <person name="Shu W."/>
            <person name="Hu C."/>
        </authorList>
    </citation>
    <scope>NUCLEOTIDE SEQUENCE [LARGE SCALE GENOMIC DNA]</scope>
    <source>
        <strain evidence="1 2">GB2-A5</strain>
    </source>
</reference>
<accession>A0ABV0JT24</accession>
<dbReference type="EMBL" id="JAMPKK010000047">
    <property type="protein sequence ID" value="MEP0866599.1"/>
    <property type="molecule type" value="Genomic_DNA"/>
</dbReference>
<name>A0ABV0JT24_9CYAN</name>
<evidence type="ECO:0000313" key="1">
    <source>
        <dbReference type="EMBL" id="MEP0866599.1"/>
    </source>
</evidence>
<proteinExistence type="predicted"/>
<dbReference type="Proteomes" id="UP001442494">
    <property type="component" value="Unassembled WGS sequence"/>
</dbReference>
<keyword evidence="2" id="KW-1185">Reference proteome</keyword>
<sequence>MTSGILPTKSSQTIQNIQSLELSLLMTKLKNNIWAFGIPSWLFGITDRSFASLADGYISPIEIFQLLTAFFFFGSWLCLKPEQSFNSGGVDTIQRYRKDSHPYLDEVYISTVQSRMVELQDQHMISQEYILPVPYLCQIYHLLNLKHLETIHNFSLNNLKVINVSQIQPTEMGGMVKFQTILDSPANALRIWRQPIVEAGLILHTPYTVELIIPVYNNKHITVMFNAIPLNENEHKLFIDIYSNLEWPKPLLQTILHFAACLTLFEDLPYLRKLAERNIYRLVNLSGLSDRETMWLMRRFVELYGARNLEPQPLRAIEAVGE</sequence>
<comment type="caution">
    <text evidence="1">The sequence shown here is derived from an EMBL/GenBank/DDBJ whole genome shotgun (WGS) entry which is preliminary data.</text>
</comment>
<evidence type="ECO:0000313" key="2">
    <source>
        <dbReference type="Proteomes" id="UP001442494"/>
    </source>
</evidence>
<gene>
    <name evidence="1" type="ORF">NDI37_19260</name>
</gene>